<dbReference type="Proteomes" id="UP000238908">
    <property type="component" value="Unassembled WGS sequence"/>
</dbReference>
<dbReference type="EMBL" id="MDEE01000008">
    <property type="protein sequence ID" value="PPU56930.1"/>
    <property type="molecule type" value="Genomic_DNA"/>
</dbReference>
<accession>A0A2S7C602</accession>
<dbReference type="AlphaFoldDB" id="A0A2S7C602"/>
<organism evidence="1 2">
    <name type="scientific">Xanthomonas dyei</name>
    <dbReference type="NCBI Taxonomy" id="743699"/>
    <lineage>
        <taxon>Bacteria</taxon>
        <taxon>Pseudomonadati</taxon>
        <taxon>Pseudomonadota</taxon>
        <taxon>Gammaproteobacteria</taxon>
        <taxon>Lysobacterales</taxon>
        <taxon>Lysobacteraceae</taxon>
        <taxon>Xanthomonas</taxon>
    </lineage>
</organism>
<sequence length="259" mass="29663">MCGRLSAEYPNEALDMGFQKLNFRDFDNRRDIIYGIQPDRTSFVFNHLKLKPPQLRRKDIPLFIDAYDDLNAPGIKNTDHLVSTRDQHRDAVLKAYPEASPGLFKLNTNAYDRKKSKGSLYWAAQNGIHVHFVMHMLATVESQRMVAGKTSKFGGTVSSGDVPAGSAVESRFSFGENDYTDEYKNKSRNVTGSELRWIYRMRGNVLVRTYVQFWKSEDGKMFEQCMPPWDWGDPYDAIWSGYAPQREGFYNSLLSPGSV</sequence>
<evidence type="ECO:0000313" key="2">
    <source>
        <dbReference type="Proteomes" id="UP000238908"/>
    </source>
</evidence>
<name>A0A2S7C602_9XANT</name>
<comment type="caution">
    <text evidence="1">The sequence shown here is derived from an EMBL/GenBank/DDBJ whole genome shotgun (WGS) entry which is preliminary data.</text>
</comment>
<protein>
    <submittedName>
        <fullName evidence="1">Uncharacterized protein</fullName>
    </submittedName>
</protein>
<reference evidence="1 2" key="1">
    <citation type="submission" date="2016-08" db="EMBL/GenBank/DDBJ databases">
        <authorList>
            <person name="Seilhamer J.J."/>
        </authorList>
    </citation>
    <scope>NUCLEOTIDE SEQUENCE [LARGE SCALE GENOMIC DNA]</scope>
    <source>
        <strain evidence="1 2">CFBP7245</strain>
    </source>
</reference>
<proteinExistence type="predicted"/>
<evidence type="ECO:0000313" key="1">
    <source>
        <dbReference type="EMBL" id="PPU56930.1"/>
    </source>
</evidence>
<gene>
    <name evidence="1" type="ORF">XdyCFBP7245_07660</name>
</gene>